<gene>
    <name evidence="2" type="ORF">CWO36_07835</name>
</gene>
<keyword evidence="1" id="KW-0812">Transmembrane</keyword>
<evidence type="ECO:0000313" key="2">
    <source>
        <dbReference type="EMBL" id="PTP20427.1"/>
    </source>
</evidence>
<sequence length="98" mass="11373">MKRPTLNKIANILFFAITIYFLFEPTFNNWLAFDVLKPLAGRESEGISLYLLLAIHWLLYMVILVHVKDIARYGSMKLAIQHSVEKAKQKKHLDGENI</sequence>
<dbReference type="EMBL" id="PIGA01000010">
    <property type="protein sequence ID" value="PTP20427.1"/>
    <property type="molecule type" value="Genomic_DNA"/>
</dbReference>
<feature type="transmembrane region" description="Helical" evidence="1">
    <location>
        <begin position="9"/>
        <end position="27"/>
    </location>
</feature>
<organism evidence="2 3">
    <name type="scientific">Vibrio splendidus</name>
    <dbReference type="NCBI Taxonomy" id="29497"/>
    <lineage>
        <taxon>Bacteria</taxon>
        <taxon>Pseudomonadati</taxon>
        <taxon>Pseudomonadota</taxon>
        <taxon>Gammaproteobacteria</taxon>
        <taxon>Vibrionales</taxon>
        <taxon>Vibrionaceae</taxon>
        <taxon>Vibrio</taxon>
    </lineage>
</organism>
<dbReference type="RefSeq" id="WP_017085202.1">
    <property type="nucleotide sequence ID" value="NZ_CAWNZY010000002.1"/>
</dbReference>
<dbReference type="Proteomes" id="UP000244080">
    <property type="component" value="Unassembled WGS sequence"/>
</dbReference>
<accession>A0A2T5EJL4</accession>
<proteinExistence type="predicted"/>
<name>A0A2T5EJL4_VIBSP</name>
<reference evidence="2 3" key="1">
    <citation type="submission" date="2017-11" db="EMBL/GenBank/DDBJ databases">
        <title>Population delineation of vibrios coincides with oyster pathogenicity.</title>
        <authorList>
            <person name="Bruto M."/>
            <person name="Labreuche Y."/>
            <person name="James A."/>
            <person name="Piel D."/>
            <person name="Chenivesse S."/>
            <person name="Petton B."/>
            <person name="Polz M.F."/>
            <person name="Le Roux F."/>
        </authorList>
    </citation>
    <scope>NUCLEOTIDE SEQUENCE [LARGE SCALE GENOMIC DNA]</scope>
    <source>
        <strain evidence="2 3">1F_55</strain>
    </source>
</reference>
<keyword evidence="1" id="KW-1133">Transmembrane helix</keyword>
<protein>
    <submittedName>
        <fullName evidence="2">Uncharacterized protein</fullName>
    </submittedName>
</protein>
<feature type="transmembrane region" description="Helical" evidence="1">
    <location>
        <begin position="47"/>
        <end position="67"/>
    </location>
</feature>
<comment type="caution">
    <text evidence="2">The sequence shown here is derived from an EMBL/GenBank/DDBJ whole genome shotgun (WGS) entry which is preliminary data.</text>
</comment>
<evidence type="ECO:0000256" key="1">
    <source>
        <dbReference type="SAM" id="Phobius"/>
    </source>
</evidence>
<dbReference type="AlphaFoldDB" id="A0A2T5EJL4"/>
<evidence type="ECO:0000313" key="3">
    <source>
        <dbReference type="Proteomes" id="UP000244080"/>
    </source>
</evidence>
<keyword evidence="1" id="KW-0472">Membrane</keyword>